<reference evidence="3 4" key="1">
    <citation type="submission" date="2017-06" db="EMBL/GenBank/DDBJ databases">
        <title>Comparative genomic analysis of Ambrosia Fusariam Clade fungi.</title>
        <authorList>
            <person name="Stajich J.E."/>
            <person name="Carrillo J."/>
            <person name="Kijimoto T."/>
            <person name="Eskalen A."/>
            <person name="O'Donnell K."/>
            <person name="Kasson M."/>
        </authorList>
    </citation>
    <scope>NUCLEOTIDE SEQUENCE [LARGE SCALE GENOMIC DNA]</scope>
    <source>
        <strain evidence="3 4">NRRL62579</strain>
    </source>
</reference>
<feature type="compositionally biased region" description="Polar residues" evidence="1">
    <location>
        <begin position="99"/>
        <end position="113"/>
    </location>
</feature>
<feature type="compositionally biased region" description="Low complexity" evidence="1">
    <location>
        <begin position="10"/>
        <end position="52"/>
    </location>
</feature>
<evidence type="ECO:0000313" key="4">
    <source>
        <dbReference type="Proteomes" id="UP000287144"/>
    </source>
</evidence>
<gene>
    <name evidence="3" type="ORF">CEP52_008325</name>
</gene>
<organism evidence="3 4">
    <name type="scientific">Fusarium oligoseptatum</name>
    <dbReference type="NCBI Taxonomy" id="2604345"/>
    <lineage>
        <taxon>Eukaryota</taxon>
        <taxon>Fungi</taxon>
        <taxon>Dikarya</taxon>
        <taxon>Ascomycota</taxon>
        <taxon>Pezizomycotina</taxon>
        <taxon>Sordariomycetes</taxon>
        <taxon>Hypocreomycetidae</taxon>
        <taxon>Hypocreales</taxon>
        <taxon>Nectriaceae</taxon>
        <taxon>Fusarium</taxon>
        <taxon>Fusarium solani species complex</taxon>
    </lineage>
</organism>
<evidence type="ECO:0000256" key="1">
    <source>
        <dbReference type="SAM" id="MobiDB-lite"/>
    </source>
</evidence>
<dbReference type="EMBL" id="NKCK01000081">
    <property type="protein sequence ID" value="RSM01815.1"/>
    <property type="molecule type" value="Genomic_DNA"/>
</dbReference>
<comment type="caution">
    <text evidence="3">The sequence shown here is derived from an EMBL/GenBank/DDBJ whole genome shotgun (WGS) entry which is preliminary data.</text>
</comment>
<keyword evidence="2" id="KW-0812">Transmembrane</keyword>
<protein>
    <submittedName>
        <fullName evidence="3">Uncharacterized protein</fullName>
    </submittedName>
</protein>
<feature type="region of interest" description="Disordered" evidence="1">
    <location>
        <begin position="86"/>
        <end position="121"/>
    </location>
</feature>
<sequence>MLSRQRDEPSSLSGTPASSSSNSTSNAVSTGVSPDATDTTLTTKGMTKTGTKNSDTDGKRYRNIKRFAGLILLFVAVVVFFHRRKRRDPDPDPAPPTLVAQTNSSVPLEQSSGVRPRPTGLAALPNRCRLKGKSDSEVRQDLVALGFFIRHHAQSSDYHFDTILAGADTLHESLRPLQLSEGTRHTVVRLSIDPSTREVGIRHLLALVIFQNLDTHSVGSLSLLPPALKELFKSLPKASEESQDPRVEPALVVWNRLTAFLMHHNPQGLSPLRLLPSVESQVKTLATLLRRFLMHFARTGDDGSSDVQQTRLENLITACVEFGYAIFSDPYDWKFIFSQEEREVLVMPGLEKLRNDMGELYDSPRVLLAPKVVTADLMED</sequence>
<keyword evidence="2" id="KW-0472">Membrane</keyword>
<proteinExistence type="predicted"/>
<keyword evidence="2" id="KW-1133">Transmembrane helix</keyword>
<name>A0A428TII2_9HYPO</name>
<feature type="region of interest" description="Disordered" evidence="1">
    <location>
        <begin position="1"/>
        <end position="59"/>
    </location>
</feature>
<keyword evidence="4" id="KW-1185">Reference proteome</keyword>
<evidence type="ECO:0000256" key="2">
    <source>
        <dbReference type="SAM" id="Phobius"/>
    </source>
</evidence>
<dbReference type="Proteomes" id="UP000287144">
    <property type="component" value="Unassembled WGS sequence"/>
</dbReference>
<feature type="transmembrane region" description="Helical" evidence="2">
    <location>
        <begin position="67"/>
        <end position="83"/>
    </location>
</feature>
<evidence type="ECO:0000313" key="3">
    <source>
        <dbReference type="EMBL" id="RSM01815.1"/>
    </source>
</evidence>
<dbReference type="AlphaFoldDB" id="A0A428TII2"/>
<accession>A0A428TII2</accession>